<evidence type="ECO:0000256" key="11">
    <source>
        <dbReference type="SAM" id="MobiDB-lite"/>
    </source>
</evidence>
<protein>
    <recommendedName>
        <fullName evidence="2">[histone H3]-lysine(4) N-trimethyltransferase</fullName>
        <ecNumber evidence="2">2.1.1.354</ecNumber>
    </recommendedName>
</protein>
<keyword evidence="4" id="KW-0808">Transferase</keyword>
<feature type="compositionally biased region" description="Acidic residues" evidence="11">
    <location>
        <begin position="311"/>
        <end position="323"/>
    </location>
</feature>
<dbReference type="InterPro" id="IPR044570">
    <property type="entry name" value="Set1-like"/>
</dbReference>
<feature type="domain" description="Post-SET" evidence="13">
    <location>
        <begin position="607"/>
        <end position="623"/>
    </location>
</feature>
<name>A0ABY8TQ81_TETOB</name>
<feature type="compositionally biased region" description="Low complexity" evidence="11">
    <location>
        <begin position="432"/>
        <end position="453"/>
    </location>
</feature>
<dbReference type="CDD" id="cd10518">
    <property type="entry name" value="SET_SETD1-like"/>
    <property type="match status" value="1"/>
</dbReference>
<keyword evidence="3" id="KW-0489">Methyltransferase</keyword>
<feature type="region of interest" description="Disordered" evidence="11">
    <location>
        <begin position="311"/>
        <end position="454"/>
    </location>
</feature>
<feature type="compositionally biased region" description="Low complexity" evidence="11">
    <location>
        <begin position="329"/>
        <end position="356"/>
    </location>
</feature>
<evidence type="ECO:0000256" key="6">
    <source>
        <dbReference type="ARBA" id="ARBA00022853"/>
    </source>
</evidence>
<dbReference type="PROSITE" id="PS50868">
    <property type="entry name" value="POST_SET"/>
    <property type="match status" value="1"/>
</dbReference>
<dbReference type="InterPro" id="IPR003616">
    <property type="entry name" value="Post-SET_dom"/>
</dbReference>
<feature type="compositionally biased region" description="Basic residues" evidence="11">
    <location>
        <begin position="394"/>
        <end position="405"/>
    </location>
</feature>
<evidence type="ECO:0000256" key="9">
    <source>
        <dbReference type="ARBA" id="ARBA00047583"/>
    </source>
</evidence>
<dbReference type="InterPro" id="IPR001214">
    <property type="entry name" value="SET_dom"/>
</dbReference>
<dbReference type="SUPFAM" id="SSF82199">
    <property type="entry name" value="SET domain"/>
    <property type="match status" value="1"/>
</dbReference>
<reference evidence="14 15" key="1">
    <citation type="submission" date="2023-05" db="EMBL/GenBank/DDBJ databases">
        <title>A 100% complete, gapless, phased diploid assembly of the Scenedesmus obliquus UTEX 3031 genome.</title>
        <authorList>
            <person name="Biondi T.C."/>
            <person name="Hanschen E.R."/>
            <person name="Kwon T."/>
            <person name="Eng W."/>
            <person name="Kruse C.P.S."/>
            <person name="Koehler S.I."/>
            <person name="Kunde Y."/>
            <person name="Gleasner C.D."/>
            <person name="You Mak K.T."/>
            <person name="Polle J."/>
            <person name="Hovde B.T."/>
            <person name="Starkenburg S.R."/>
        </authorList>
    </citation>
    <scope>NUCLEOTIDE SEQUENCE [LARGE SCALE GENOMIC DNA]</scope>
    <source>
        <strain evidence="14 15">DOE0152z</strain>
    </source>
</reference>
<evidence type="ECO:0000256" key="8">
    <source>
        <dbReference type="ARBA" id="ARBA00047571"/>
    </source>
</evidence>
<dbReference type="Proteomes" id="UP001244341">
    <property type="component" value="Chromosome 2b"/>
</dbReference>
<evidence type="ECO:0000256" key="1">
    <source>
        <dbReference type="ARBA" id="ARBA00004123"/>
    </source>
</evidence>
<dbReference type="PROSITE" id="PS50280">
    <property type="entry name" value="SET"/>
    <property type="match status" value="1"/>
</dbReference>
<comment type="catalytic activity">
    <reaction evidence="10">
        <text>N(6),N(6)-dimethyl-L-lysyl(4)-[histone H3] + S-adenosyl-L-methionine = N(6),N(6),N(6)-trimethyl-L-lysyl(4)-[histone H3] + S-adenosyl-L-homocysteine + H(+)</text>
        <dbReference type="Rhea" id="RHEA:60272"/>
        <dbReference type="Rhea" id="RHEA-COMP:15537"/>
        <dbReference type="Rhea" id="RHEA-COMP:15540"/>
        <dbReference type="ChEBI" id="CHEBI:15378"/>
        <dbReference type="ChEBI" id="CHEBI:57856"/>
        <dbReference type="ChEBI" id="CHEBI:59789"/>
        <dbReference type="ChEBI" id="CHEBI:61961"/>
        <dbReference type="ChEBI" id="CHEBI:61976"/>
    </reaction>
</comment>
<comment type="catalytic activity">
    <reaction evidence="8">
        <text>L-lysyl(4)-[histone H3] + 3 S-adenosyl-L-methionine = N(6),N(6),N(6)-trimethyl-L-lysyl(4)-[histone H3] + 3 S-adenosyl-L-homocysteine + 3 H(+)</text>
        <dbReference type="Rhea" id="RHEA:60260"/>
        <dbReference type="Rhea" id="RHEA-COMP:15537"/>
        <dbReference type="Rhea" id="RHEA-COMP:15547"/>
        <dbReference type="ChEBI" id="CHEBI:15378"/>
        <dbReference type="ChEBI" id="CHEBI:29969"/>
        <dbReference type="ChEBI" id="CHEBI:57856"/>
        <dbReference type="ChEBI" id="CHEBI:59789"/>
        <dbReference type="ChEBI" id="CHEBI:61961"/>
        <dbReference type="EC" id="2.1.1.354"/>
    </reaction>
</comment>
<keyword evidence="15" id="KW-1185">Reference proteome</keyword>
<feature type="compositionally biased region" description="Low complexity" evidence="11">
    <location>
        <begin position="363"/>
        <end position="393"/>
    </location>
</feature>
<dbReference type="SMART" id="SM00508">
    <property type="entry name" value="PostSET"/>
    <property type="match status" value="1"/>
</dbReference>
<dbReference type="InterPro" id="IPR046341">
    <property type="entry name" value="SET_dom_sf"/>
</dbReference>
<proteinExistence type="predicted"/>
<dbReference type="Gene3D" id="2.170.270.10">
    <property type="entry name" value="SET domain"/>
    <property type="match status" value="1"/>
</dbReference>
<sequence>MAQLQAAHDRLAAAKLDMATTQQWSQAAVWCWSVSPYEPSAEAGMEWTGPESLADVEARFPTGMFDVPGSSSGERRPVYVCAYDGSDDCEVVQLSLLQALAWFAPYEQPPQPGEPLPFADLELAGEAEAARLQLLQCMEALRTNVRMLALASAAYMTAVVTCSSSYLWHQPPPQLQLQHTWLDWHSLQQAVAAANLRAGQVWLQQHPANTRANLAQLQQSLASFQALIDAAQRGMADSQCILQQLPPFEDATECWLLHGQQPAAATSQRLSIHDLRRRISEFAWPGMRVRSRVVLRRSFVGCEEALYMTDDEDESEALLESESEERSLDSAASDAEQQQQQQQGEDAAVVVQQPEPAAEEEQQQQVAAPAMSEQDQQPEQQQPEQQQEQQQQQRKSKGGRPRKRKDGGAAAGPAAKGQAGGSWGGMSGYNQAGGSSSSSSSAAAGGSRGQRSQLRAMVKGEAGASLGLSEAAKWKNLVARSKRVVFERSGVHGWGLFAGEEIGADEFIIQYVGELIRPVLSDTRERMYEAAGQDSSYLFRIDSDWVADATVRGGRARFINHSCDPNCYTKIFTVDGSRKIGIYAKKAIAPGQELAYDYKFDFEEDARRVPCACGAKNCRGFMN</sequence>
<dbReference type="PANTHER" id="PTHR45814:SF2">
    <property type="entry name" value="HISTONE-LYSINE N-METHYLTRANSFERASE SETD1"/>
    <property type="match status" value="1"/>
</dbReference>
<comment type="subcellular location">
    <subcellularLocation>
        <location evidence="1">Nucleus</location>
    </subcellularLocation>
</comment>
<evidence type="ECO:0000256" key="5">
    <source>
        <dbReference type="ARBA" id="ARBA00022691"/>
    </source>
</evidence>
<evidence type="ECO:0000256" key="7">
    <source>
        <dbReference type="ARBA" id="ARBA00023242"/>
    </source>
</evidence>
<evidence type="ECO:0000256" key="4">
    <source>
        <dbReference type="ARBA" id="ARBA00022679"/>
    </source>
</evidence>
<feature type="compositionally biased region" description="Gly residues" evidence="11">
    <location>
        <begin position="418"/>
        <end position="427"/>
    </location>
</feature>
<comment type="catalytic activity">
    <reaction evidence="9">
        <text>N(6)-methyl-L-lysyl(4)-[histone H3] + S-adenosyl-L-methionine = N(6),N(6)-dimethyl-L-lysyl(4)-[histone H3] + S-adenosyl-L-homocysteine + H(+)</text>
        <dbReference type="Rhea" id="RHEA:60268"/>
        <dbReference type="Rhea" id="RHEA-COMP:15540"/>
        <dbReference type="Rhea" id="RHEA-COMP:15543"/>
        <dbReference type="ChEBI" id="CHEBI:15378"/>
        <dbReference type="ChEBI" id="CHEBI:57856"/>
        <dbReference type="ChEBI" id="CHEBI:59789"/>
        <dbReference type="ChEBI" id="CHEBI:61929"/>
        <dbReference type="ChEBI" id="CHEBI:61976"/>
    </reaction>
</comment>
<evidence type="ECO:0000259" key="12">
    <source>
        <dbReference type="PROSITE" id="PS50280"/>
    </source>
</evidence>
<keyword evidence="7" id="KW-0539">Nucleus</keyword>
<evidence type="ECO:0000256" key="3">
    <source>
        <dbReference type="ARBA" id="ARBA00022603"/>
    </source>
</evidence>
<dbReference type="EC" id="2.1.1.354" evidence="2"/>
<dbReference type="SMART" id="SM00317">
    <property type="entry name" value="SET"/>
    <property type="match status" value="1"/>
</dbReference>
<evidence type="ECO:0000259" key="13">
    <source>
        <dbReference type="PROSITE" id="PS50868"/>
    </source>
</evidence>
<dbReference type="PANTHER" id="PTHR45814">
    <property type="entry name" value="HISTONE-LYSINE N-METHYLTRANSFERASE SETD1"/>
    <property type="match status" value="1"/>
</dbReference>
<keyword evidence="5" id="KW-0949">S-adenosyl-L-methionine</keyword>
<evidence type="ECO:0000256" key="2">
    <source>
        <dbReference type="ARBA" id="ARBA00012182"/>
    </source>
</evidence>
<dbReference type="EMBL" id="CP126209">
    <property type="protein sequence ID" value="WIA10532.1"/>
    <property type="molecule type" value="Genomic_DNA"/>
</dbReference>
<feature type="domain" description="SET" evidence="12">
    <location>
        <begin position="482"/>
        <end position="599"/>
    </location>
</feature>
<organism evidence="14 15">
    <name type="scientific">Tetradesmus obliquus</name>
    <name type="common">Green alga</name>
    <name type="synonym">Acutodesmus obliquus</name>
    <dbReference type="NCBI Taxonomy" id="3088"/>
    <lineage>
        <taxon>Eukaryota</taxon>
        <taxon>Viridiplantae</taxon>
        <taxon>Chlorophyta</taxon>
        <taxon>core chlorophytes</taxon>
        <taxon>Chlorophyceae</taxon>
        <taxon>CS clade</taxon>
        <taxon>Sphaeropleales</taxon>
        <taxon>Scenedesmaceae</taxon>
        <taxon>Tetradesmus</taxon>
    </lineage>
</organism>
<keyword evidence="6" id="KW-0156">Chromatin regulator</keyword>
<accession>A0ABY8TQ81</accession>
<evidence type="ECO:0000313" key="15">
    <source>
        <dbReference type="Proteomes" id="UP001244341"/>
    </source>
</evidence>
<dbReference type="Pfam" id="PF00856">
    <property type="entry name" value="SET"/>
    <property type="match status" value="1"/>
</dbReference>
<evidence type="ECO:0000256" key="10">
    <source>
        <dbReference type="ARBA" id="ARBA00049129"/>
    </source>
</evidence>
<evidence type="ECO:0000313" key="14">
    <source>
        <dbReference type="EMBL" id="WIA10532.1"/>
    </source>
</evidence>
<gene>
    <name evidence="14" type="ORF">OEZ85_010720</name>
</gene>